<sequence>MKLMKDRFFYFFIELINKGVPFFLLPYVSSAVGVEVYGKIELFTTNYIILSFLFALGFEGWMNSHYFKISENNFITILSSFYFLSFLIFFISVITTLLYSSDWTALVIVGYIQSLLNITTLHLRLKGKYIRSGALLLAASIVNAVMVYVCFELFGKDYNARIEAFLFSSVLLVIFIILCNINIWGGGGKNKINFSFLNKDILLFCLPLCLTMVINWAKGNIDKYFIANLLDLKSLGIYAVAYQLASVINVVGIILNRTLQADLLKSMADGFYQTKKIILIFLSVLAIFFLLYVIAVCYGFNYVFSADYAPSRNMALLLIFCFLFFSTSSFLINFVLFYGRPKLILLQSLLITTIHVALSFLLIQKYALFGALFTQVITSILTFISTLLLCYILMKASHK</sequence>
<dbReference type="GO" id="GO:0005886">
    <property type="term" value="C:plasma membrane"/>
    <property type="evidence" value="ECO:0007669"/>
    <property type="project" value="UniProtKB-SubCell"/>
</dbReference>
<evidence type="ECO:0000256" key="4">
    <source>
        <dbReference type="ARBA" id="ARBA00022989"/>
    </source>
</evidence>
<feature type="transmembrane region" description="Helical" evidence="7">
    <location>
        <begin position="369"/>
        <end position="394"/>
    </location>
</feature>
<evidence type="ECO:0000256" key="6">
    <source>
        <dbReference type="ARBA" id="ARBA00049738"/>
    </source>
</evidence>
<dbReference type="PANTHER" id="PTHR30250">
    <property type="entry name" value="PST FAMILY PREDICTED COLANIC ACID TRANSPORTER"/>
    <property type="match status" value="1"/>
</dbReference>
<comment type="subcellular location">
    <subcellularLocation>
        <location evidence="1">Cell membrane</location>
        <topology evidence="1">Multi-pass membrane protein</topology>
    </subcellularLocation>
</comment>
<dbReference type="BioCyc" id="MetaCyc:MONOMER-21520"/>
<feature type="transmembrane region" description="Helical" evidence="7">
    <location>
        <begin position="315"/>
        <end position="336"/>
    </location>
</feature>
<evidence type="ECO:0000256" key="2">
    <source>
        <dbReference type="ARBA" id="ARBA00022475"/>
    </source>
</evidence>
<evidence type="ECO:0000256" key="7">
    <source>
        <dbReference type="SAM" id="Phobius"/>
    </source>
</evidence>
<reference evidence="8" key="1">
    <citation type="journal article" date="2006" name="Curr. Microbiol.">
        <title>Characterization of E. coli O24 and O56 O antigen gene clusters reveals a complex evolutionary history of the O24 gene cluster.</title>
        <authorList>
            <person name="Cheng J."/>
            <person name="Wang Q."/>
            <person name="Wang W."/>
            <person name="Wang Y."/>
            <person name="Wang L."/>
            <person name="Feng L."/>
        </authorList>
    </citation>
    <scope>NUCLEOTIDE SEQUENCE</scope>
</reference>
<feature type="transmembrane region" description="Helical" evidence="7">
    <location>
        <begin position="135"/>
        <end position="154"/>
    </location>
</feature>
<feature type="transmembrane region" description="Helical" evidence="7">
    <location>
        <begin position="277"/>
        <end position="303"/>
    </location>
</feature>
<dbReference type="EMBL" id="DQ220293">
    <property type="protein sequence ID" value="ABB29917.1"/>
    <property type="molecule type" value="Genomic_DNA"/>
</dbReference>
<dbReference type="AlphaFoldDB" id="Q077Q8"/>
<evidence type="ECO:0000256" key="3">
    <source>
        <dbReference type="ARBA" id="ARBA00022692"/>
    </source>
</evidence>
<feature type="transmembrane region" description="Helical" evidence="7">
    <location>
        <begin position="7"/>
        <end position="28"/>
    </location>
</feature>
<feature type="transmembrane region" description="Helical" evidence="7">
    <location>
        <begin position="166"/>
        <end position="184"/>
    </location>
</feature>
<feature type="transmembrane region" description="Helical" evidence="7">
    <location>
        <begin position="40"/>
        <end position="62"/>
    </location>
</feature>
<dbReference type="Pfam" id="PF01943">
    <property type="entry name" value="Polysacc_synt"/>
    <property type="match status" value="1"/>
</dbReference>
<name>Q077Q8_ECOLX</name>
<evidence type="ECO:0000313" key="8">
    <source>
        <dbReference type="EMBL" id="ABB29917.1"/>
    </source>
</evidence>
<feature type="transmembrane region" description="Helical" evidence="7">
    <location>
        <begin position="196"/>
        <end position="217"/>
    </location>
</feature>
<dbReference type="PANTHER" id="PTHR30250:SF11">
    <property type="entry name" value="O-ANTIGEN TRANSPORTER-RELATED"/>
    <property type="match status" value="1"/>
</dbReference>
<keyword evidence="4 7" id="KW-1133">Transmembrane helix</keyword>
<dbReference type="InterPro" id="IPR002797">
    <property type="entry name" value="Polysacc_synth"/>
</dbReference>
<gene>
    <name evidence="8" type="primary">wzx</name>
</gene>
<evidence type="ECO:0000256" key="5">
    <source>
        <dbReference type="ARBA" id="ARBA00023136"/>
    </source>
</evidence>
<dbReference type="InterPro" id="IPR050833">
    <property type="entry name" value="Poly_Biosynth_Transport"/>
</dbReference>
<proteinExistence type="predicted"/>
<evidence type="ECO:0000256" key="1">
    <source>
        <dbReference type="ARBA" id="ARBA00004651"/>
    </source>
</evidence>
<keyword evidence="3 7" id="KW-0812">Transmembrane</keyword>
<keyword evidence="5 7" id="KW-0472">Membrane</keyword>
<protein>
    <recommendedName>
        <fullName evidence="6">Putative O-antigen transporter</fullName>
    </recommendedName>
</protein>
<feature type="transmembrane region" description="Helical" evidence="7">
    <location>
        <begin position="105"/>
        <end position="123"/>
    </location>
</feature>
<accession>Q077Q8</accession>
<organism evidence="8">
    <name type="scientific">Escherichia coli</name>
    <dbReference type="NCBI Taxonomy" id="562"/>
    <lineage>
        <taxon>Bacteria</taxon>
        <taxon>Pseudomonadati</taxon>
        <taxon>Pseudomonadota</taxon>
        <taxon>Gammaproteobacteria</taxon>
        <taxon>Enterobacterales</taxon>
        <taxon>Enterobacteriaceae</taxon>
        <taxon>Escherichia</taxon>
    </lineage>
</organism>
<feature type="transmembrane region" description="Helical" evidence="7">
    <location>
        <begin position="343"/>
        <end position="363"/>
    </location>
</feature>
<feature type="transmembrane region" description="Helical" evidence="7">
    <location>
        <begin position="74"/>
        <end position="99"/>
    </location>
</feature>
<feature type="transmembrane region" description="Helical" evidence="7">
    <location>
        <begin position="237"/>
        <end position="256"/>
    </location>
</feature>
<keyword evidence="2" id="KW-1003">Cell membrane</keyword>